<proteinExistence type="predicted"/>
<dbReference type="PATRIC" id="fig|1095748.3.peg.81"/>
<gene>
    <name evidence="2" type="ORF">HMPREF1051_0675</name>
</gene>
<dbReference type="Proteomes" id="UP000004473">
    <property type="component" value="Unassembled WGS sequence"/>
</dbReference>
<dbReference type="SUPFAM" id="SSF46689">
    <property type="entry name" value="Homeodomain-like"/>
    <property type="match status" value="1"/>
</dbReference>
<reference evidence="2 3" key="1">
    <citation type="submission" date="2012-04" db="EMBL/GenBank/DDBJ databases">
        <authorList>
            <person name="Harkins D.M."/>
            <person name="Madupu R."/>
            <person name="Durkin A.S."/>
            <person name="Torralba M."/>
            <person name="Methe B."/>
            <person name="Sutton G.G."/>
            <person name="Nelson K.E."/>
        </authorList>
    </citation>
    <scope>NUCLEOTIDE SEQUENCE [LARGE SCALE GENOMIC DNA]</scope>
    <source>
        <strain evidence="2 3">VK64</strain>
    </source>
</reference>
<organism evidence="2 3">
    <name type="scientific">Neisseria sicca VK64</name>
    <dbReference type="NCBI Taxonomy" id="1095748"/>
    <lineage>
        <taxon>Bacteria</taxon>
        <taxon>Pseudomonadati</taxon>
        <taxon>Pseudomonadota</taxon>
        <taxon>Betaproteobacteria</taxon>
        <taxon>Neisseriales</taxon>
        <taxon>Neisseriaceae</taxon>
        <taxon>Neisseria</taxon>
    </lineage>
</organism>
<dbReference type="InterPro" id="IPR009057">
    <property type="entry name" value="Homeodomain-like_sf"/>
</dbReference>
<dbReference type="Gene3D" id="1.10.10.10">
    <property type="entry name" value="Winged helix-like DNA-binding domain superfamily/Winged helix DNA-binding domain"/>
    <property type="match status" value="1"/>
</dbReference>
<evidence type="ECO:0000259" key="1">
    <source>
        <dbReference type="Pfam" id="PF13518"/>
    </source>
</evidence>
<dbReference type="Pfam" id="PF13518">
    <property type="entry name" value="HTH_28"/>
    <property type="match status" value="1"/>
</dbReference>
<protein>
    <submittedName>
        <fullName evidence="2">Transposase</fullName>
    </submittedName>
</protein>
<evidence type="ECO:0000313" key="3">
    <source>
        <dbReference type="Proteomes" id="UP000004473"/>
    </source>
</evidence>
<evidence type="ECO:0000313" key="2">
    <source>
        <dbReference type="EMBL" id="EIG30451.1"/>
    </source>
</evidence>
<dbReference type="InterPro" id="IPR055247">
    <property type="entry name" value="InsJ-like_HTH"/>
</dbReference>
<accession>I2NX90</accession>
<comment type="caution">
    <text evidence="2">The sequence shown here is derived from an EMBL/GenBank/DDBJ whole genome shotgun (WGS) entry which is preliminary data.</text>
</comment>
<name>I2NX90_NEISI</name>
<dbReference type="EMBL" id="AJMT01000006">
    <property type="protein sequence ID" value="EIG30451.1"/>
    <property type="molecule type" value="Genomic_DNA"/>
</dbReference>
<dbReference type="InterPro" id="IPR036388">
    <property type="entry name" value="WH-like_DNA-bd_sf"/>
</dbReference>
<dbReference type="AlphaFoldDB" id="I2NX90"/>
<feature type="domain" description="Insertion element IS150 protein InsJ-like helix-turn-helix" evidence="1">
    <location>
        <begin position="48"/>
        <end position="89"/>
    </location>
</feature>
<sequence>MRQILFVCKINERSSENVLSCLNCTPKVGHPLQLTRCSFFMSKYTLHFKYQAVLHYLHIRSQQRTADHYGISRTHLRRWIRAYQEGGIAHSNIPNPKPCPTRKNPFISDKPDQEKTQAELMKSCAICAQRLPI</sequence>